<dbReference type="InterPro" id="IPR015947">
    <property type="entry name" value="PUA-like_sf"/>
</dbReference>
<evidence type="ECO:0000256" key="4">
    <source>
        <dbReference type="ARBA" id="ARBA00022801"/>
    </source>
</evidence>
<dbReference type="SUPFAM" id="SSF109604">
    <property type="entry name" value="HD-domain/PDEase-like"/>
    <property type="match status" value="1"/>
</dbReference>
<keyword evidence="3" id="KW-0547">Nucleotide-binding</keyword>
<evidence type="ECO:0000313" key="8">
    <source>
        <dbReference type="EMBL" id="KXB59589.1"/>
    </source>
</evidence>
<dbReference type="Gene3D" id="1.10.3210.10">
    <property type="entry name" value="Hypothetical protein af1432"/>
    <property type="match status" value="1"/>
</dbReference>
<evidence type="ECO:0000259" key="7">
    <source>
        <dbReference type="PROSITE" id="PS51831"/>
    </source>
</evidence>
<feature type="domain" description="HD" evidence="7">
    <location>
        <begin position="18"/>
        <end position="132"/>
    </location>
</feature>
<dbReference type="PANTHER" id="PTHR35795:SF1">
    <property type="entry name" value="BIS(5'-NUCLEOSYL)-TETRAPHOSPHATASE, SYMMETRICAL"/>
    <property type="match status" value="1"/>
</dbReference>
<dbReference type="OrthoDB" id="9782134at2"/>
<protein>
    <recommendedName>
        <fullName evidence="1">bis(5'-nucleosyl)-tetraphosphatase (symmetrical)</fullName>
        <ecNumber evidence="1">3.6.1.41</ecNumber>
    </recommendedName>
</protein>
<dbReference type="PANTHER" id="PTHR35795">
    <property type="entry name" value="SLR1885 PROTEIN"/>
    <property type="match status" value="1"/>
</dbReference>
<dbReference type="PROSITE" id="PS51831">
    <property type="entry name" value="HD"/>
    <property type="match status" value="1"/>
</dbReference>
<keyword evidence="5" id="KW-0408">Iron</keyword>
<dbReference type="NCBIfam" id="TIGR00488">
    <property type="entry name" value="bis(5'-nucleosyl)-tetraphosphatase (symmetrical) YqeK"/>
    <property type="match status" value="1"/>
</dbReference>
<dbReference type="GO" id="GO:0046872">
    <property type="term" value="F:metal ion binding"/>
    <property type="evidence" value="ECO:0007669"/>
    <property type="project" value="UniProtKB-KW"/>
</dbReference>
<organism evidence="8 9">
    <name type="scientific">Gemella haemolysans</name>
    <dbReference type="NCBI Taxonomy" id="1379"/>
    <lineage>
        <taxon>Bacteria</taxon>
        <taxon>Bacillati</taxon>
        <taxon>Bacillota</taxon>
        <taxon>Bacilli</taxon>
        <taxon>Bacillales</taxon>
        <taxon>Gemellaceae</taxon>
        <taxon>Gemella</taxon>
    </lineage>
</organism>
<dbReference type="PATRIC" id="fig|1379.3.peg.1079"/>
<dbReference type="Gene3D" id="2.30.130.30">
    <property type="entry name" value="Hypothetical protein"/>
    <property type="match status" value="1"/>
</dbReference>
<evidence type="ECO:0000256" key="3">
    <source>
        <dbReference type="ARBA" id="ARBA00022741"/>
    </source>
</evidence>
<evidence type="ECO:0000256" key="2">
    <source>
        <dbReference type="ARBA" id="ARBA00022723"/>
    </source>
</evidence>
<dbReference type="SUPFAM" id="SSF88697">
    <property type="entry name" value="PUA domain-like"/>
    <property type="match status" value="1"/>
</dbReference>
<evidence type="ECO:0000256" key="1">
    <source>
        <dbReference type="ARBA" id="ARBA00012506"/>
    </source>
</evidence>
<accession>A0A133ZVX8</accession>
<dbReference type="AlphaFoldDB" id="A0A133ZVX8"/>
<dbReference type="SMART" id="SM01022">
    <property type="entry name" value="ASCH"/>
    <property type="match status" value="1"/>
</dbReference>
<dbReference type="InterPro" id="IPR051094">
    <property type="entry name" value="Diverse_Catalytic_Enzymes"/>
</dbReference>
<sequence>MEYQEIQNRVKEILPEKRYEHTLRVVEVAKHLAKIHGANVEKVALAALVHDVCKPMDEVLMKKYVILHNLDVNLLDYPVEVLHGPVASAFIEEEFGVADEEVKLAVANHTFGRKHMTLLEKIIFIADYTDPQRKHPHLAEVTEVSQYDLDEAVRLAAKYTLVYLIDNDERIYPSLLDCYNYYNIKNYRVGFKEKNKDKILTDEKTITIRNKSEAHFKKGDLLEATTYEDPDTVFATLEVDLVKPVTRDTLTERYAKYYGVTLDELIDKLAKRYPEDDVLYVVMFHIIKK</sequence>
<dbReference type="InterPro" id="IPR005249">
    <property type="entry name" value="YqeK"/>
</dbReference>
<evidence type="ECO:0000313" key="9">
    <source>
        <dbReference type="Proteomes" id="UP000070355"/>
    </source>
</evidence>
<dbReference type="CDD" id="cd00077">
    <property type="entry name" value="HDc"/>
    <property type="match status" value="1"/>
</dbReference>
<dbReference type="RefSeq" id="WP_060914245.1">
    <property type="nucleotide sequence ID" value="NZ_KQ959961.1"/>
</dbReference>
<dbReference type="EC" id="3.6.1.41" evidence="1"/>
<comment type="caution">
    <text evidence="8">The sequence shown here is derived from an EMBL/GenBank/DDBJ whole genome shotgun (WGS) entry which is preliminary data.</text>
</comment>
<dbReference type="InterPro" id="IPR003607">
    <property type="entry name" value="HD/PDEase_dom"/>
</dbReference>
<dbReference type="Pfam" id="PF01966">
    <property type="entry name" value="HD"/>
    <property type="match status" value="1"/>
</dbReference>
<dbReference type="Proteomes" id="UP000070355">
    <property type="component" value="Unassembled WGS sequence"/>
</dbReference>
<dbReference type="STRING" id="1379.HMPREF3186_01094"/>
<dbReference type="GO" id="GO:0000166">
    <property type="term" value="F:nucleotide binding"/>
    <property type="evidence" value="ECO:0007669"/>
    <property type="project" value="UniProtKB-KW"/>
</dbReference>
<dbReference type="EMBL" id="LSDC01000070">
    <property type="protein sequence ID" value="KXB59589.1"/>
    <property type="molecule type" value="Genomic_DNA"/>
</dbReference>
<keyword evidence="4 8" id="KW-0378">Hydrolase</keyword>
<dbReference type="InterPro" id="IPR006674">
    <property type="entry name" value="HD_domain"/>
</dbReference>
<proteinExistence type="predicted"/>
<dbReference type="InterPro" id="IPR007374">
    <property type="entry name" value="ASCH_domain"/>
</dbReference>
<evidence type="ECO:0000256" key="5">
    <source>
        <dbReference type="ARBA" id="ARBA00023004"/>
    </source>
</evidence>
<reference evidence="9" key="1">
    <citation type="submission" date="2016-01" db="EMBL/GenBank/DDBJ databases">
        <authorList>
            <person name="Mitreva M."/>
            <person name="Pepin K.H."/>
            <person name="Mihindukulasuriya K.A."/>
            <person name="Fulton R."/>
            <person name="Fronick C."/>
            <person name="O'Laughlin M."/>
            <person name="Miner T."/>
            <person name="Herter B."/>
            <person name="Rosa B.A."/>
            <person name="Cordes M."/>
            <person name="Tomlinson C."/>
            <person name="Wollam A."/>
            <person name="Palsikar V.B."/>
            <person name="Mardis E.R."/>
            <person name="Wilson R.K."/>
        </authorList>
    </citation>
    <scope>NUCLEOTIDE SEQUENCE [LARGE SCALE GENOMIC DNA]</scope>
    <source>
        <strain evidence="9">DNF01167</strain>
    </source>
</reference>
<gene>
    <name evidence="8" type="ORF">HMPREF3186_01094</name>
</gene>
<name>A0A133ZVX8_9BACL</name>
<dbReference type="GO" id="GO:0008803">
    <property type="term" value="F:bis(5'-nucleosyl)-tetraphosphatase (symmetrical) activity"/>
    <property type="evidence" value="ECO:0007669"/>
    <property type="project" value="UniProtKB-EC"/>
</dbReference>
<evidence type="ECO:0000256" key="6">
    <source>
        <dbReference type="ARBA" id="ARBA00049417"/>
    </source>
</evidence>
<dbReference type="Pfam" id="PF04266">
    <property type="entry name" value="ASCH"/>
    <property type="match status" value="1"/>
</dbReference>
<dbReference type="SMART" id="SM00471">
    <property type="entry name" value="HDc"/>
    <property type="match status" value="1"/>
</dbReference>
<comment type="catalytic activity">
    <reaction evidence="6">
        <text>P(1),P(4)-bis(5'-adenosyl) tetraphosphate + H2O = 2 ADP + 2 H(+)</text>
        <dbReference type="Rhea" id="RHEA:24252"/>
        <dbReference type="ChEBI" id="CHEBI:15377"/>
        <dbReference type="ChEBI" id="CHEBI:15378"/>
        <dbReference type="ChEBI" id="CHEBI:58141"/>
        <dbReference type="ChEBI" id="CHEBI:456216"/>
        <dbReference type="EC" id="3.6.1.41"/>
    </reaction>
</comment>
<keyword evidence="2" id="KW-0479">Metal-binding</keyword>